<dbReference type="EMBL" id="CM029048">
    <property type="protein sequence ID" value="KAG2576274.1"/>
    <property type="molecule type" value="Genomic_DNA"/>
</dbReference>
<keyword evidence="3" id="KW-0964">Secreted</keyword>
<evidence type="ECO:0000256" key="4">
    <source>
        <dbReference type="ARBA" id="ARBA00022729"/>
    </source>
</evidence>
<evidence type="ECO:0000256" key="6">
    <source>
        <dbReference type="ARBA" id="ARBA00022963"/>
    </source>
</evidence>
<evidence type="ECO:0000256" key="3">
    <source>
        <dbReference type="ARBA" id="ARBA00022525"/>
    </source>
</evidence>
<dbReference type="PANTHER" id="PTHR45650">
    <property type="entry name" value="GDSL-LIKE LIPASE/ACYLHYDROLASE-RELATED"/>
    <property type="match status" value="1"/>
</dbReference>
<evidence type="ECO:0000313" key="9">
    <source>
        <dbReference type="EMBL" id="KAG2576274.1"/>
    </source>
</evidence>
<keyword evidence="4 8" id="KW-0732">Signal</keyword>
<gene>
    <name evidence="9" type="ORF">PVAP13_6NG015764</name>
</gene>
<evidence type="ECO:0000256" key="7">
    <source>
        <dbReference type="ARBA" id="ARBA00023098"/>
    </source>
</evidence>
<dbReference type="InterPro" id="IPR051238">
    <property type="entry name" value="GDSL_esterase/lipase"/>
</dbReference>
<dbReference type="AlphaFoldDB" id="A0A8T0QT31"/>
<dbReference type="Pfam" id="PF00657">
    <property type="entry name" value="Lipase_GDSL"/>
    <property type="match status" value="1"/>
</dbReference>
<feature type="chain" id="PRO_5035885010" description="GDSL esterase/lipase" evidence="8">
    <location>
        <begin position="23"/>
        <end position="361"/>
    </location>
</feature>
<comment type="caution">
    <text evidence="9">The sequence shown here is derived from an EMBL/GenBank/DDBJ whole genome shotgun (WGS) entry which is preliminary data.</text>
</comment>
<dbReference type="CDD" id="cd01837">
    <property type="entry name" value="SGNH_plant_lipase_like"/>
    <property type="match status" value="1"/>
</dbReference>
<dbReference type="OrthoDB" id="1600564at2759"/>
<comment type="subcellular location">
    <subcellularLocation>
        <location evidence="1">Secreted</location>
    </subcellularLocation>
</comment>
<evidence type="ECO:0000313" key="10">
    <source>
        <dbReference type="Proteomes" id="UP000823388"/>
    </source>
</evidence>
<dbReference type="SUPFAM" id="SSF52266">
    <property type="entry name" value="SGNH hydrolase"/>
    <property type="match status" value="1"/>
</dbReference>
<dbReference type="PANTHER" id="PTHR45650:SF1">
    <property type="entry name" value="OS08G0112900 PROTEIN"/>
    <property type="match status" value="1"/>
</dbReference>
<keyword evidence="5" id="KW-0378">Hydrolase</keyword>
<dbReference type="InterPro" id="IPR001087">
    <property type="entry name" value="GDSL"/>
</dbReference>
<dbReference type="GO" id="GO:0016042">
    <property type="term" value="P:lipid catabolic process"/>
    <property type="evidence" value="ECO:0007669"/>
    <property type="project" value="UniProtKB-KW"/>
</dbReference>
<proteinExistence type="inferred from homology"/>
<sequence length="361" mass="37935">MAGGRHCLRLLLLVLAVLAAAAGGGGEAERAPALFVFGDSLIDSGNNNNLASLAKANYFPYGIDFAAGPTGRFCNGYTIVDELAELLGLPLVPPYSQASSVQQVLQGANYASAAAGILDDSGGNFAGRIPFNQQIQNFETTVAQIAAAAGAPAAAERLARSIVFVGMGSNDYLNNYLAPNYDTRRRYDPRQFADLLVGQFASQLTRLYKAGARKLVVAGVGSMGCIPTVLAQSAAGRCSPEVDALVLPFNANVRAMLAGLNANLPGARFTYLDNFRIFKAILANPAAFGLSVVDRGCCGIGRNGGQITCLPFMPPCAERERYVFWDAYHPTAAVNVIIAREAFHGGADVVAPINVGQLARL</sequence>
<evidence type="ECO:0000256" key="1">
    <source>
        <dbReference type="ARBA" id="ARBA00004613"/>
    </source>
</evidence>
<dbReference type="Gene3D" id="3.40.50.1110">
    <property type="entry name" value="SGNH hydrolase"/>
    <property type="match status" value="1"/>
</dbReference>
<evidence type="ECO:0000256" key="2">
    <source>
        <dbReference type="ARBA" id="ARBA00008668"/>
    </source>
</evidence>
<accession>A0A8T0QT31</accession>
<reference evidence="9" key="1">
    <citation type="submission" date="2020-05" db="EMBL/GenBank/DDBJ databases">
        <title>WGS assembly of Panicum virgatum.</title>
        <authorList>
            <person name="Lovell J.T."/>
            <person name="Jenkins J."/>
            <person name="Shu S."/>
            <person name="Juenger T.E."/>
            <person name="Schmutz J."/>
        </authorList>
    </citation>
    <scope>NUCLEOTIDE SEQUENCE</scope>
    <source>
        <strain evidence="9">AP13</strain>
    </source>
</reference>
<name>A0A8T0QT31_PANVG</name>
<organism evidence="9 10">
    <name type="scientific">Panicum virgatum</name>
    <name type="common">Blackwell switchgrass</name>
    <dbReference type="NCBI Taxonomy" id="38727"/>
    <lineage>
        <taxon>Eukaryota</taxon>
        <taxon>Viridiplantae</taxon>
        <taxon>Streptophyta</taxon>
        <taxon>Embryophyta</taxon>
        <taxon>Tracheophyta</taxon>
        <taxon>Spermatophyta</taxon>
        <taxon>Magnoliopsida</taxon>
        <taxon>Liliopsida</taxon>
        <taxon>Poales</taxon>
        <taxon>Poaceae</taxon>
        <taxon>PACMAD clade</taxon>
        <taxon>Panicoideae</taxon>
        <taxon>Panicodae</taxon>
        <taxon>Paniceae</taxon>
        <taxon>Panicinae</taxon>
        <taxon>Panicum</taxon>
        <taxon>Panicum sect. Hiantes</taxon>
    </lineage>
</organism>
<dbReference type="InterPro" id="IPR035669">
    <property type="entry name" value="SGNH_plant_lipase-like"/>
</dbReference>
<evidence type="ECO:0008006" key="11">
    <source>
        <dbReference type="Google" id="ProtNLM"/>
    </source>
</evidence>
<keyword evidence="6" id="KW-0442">Lipid degradation</keyword>
<evidence type="ECO:0000256" key="8">
    <source>
        <dbReference type="SAM" id="SignalP"/>
    </source>
</evidence>
<comment type="similarity">
    <text evidence="2">Belongs to the 'GDSL' lipolytic enzyme family.</text>
</comment>
<dbReference type="GO" id="GO:0005576">
    <property type="term" value="C:extracellular region"/>
    <property type="evidence" value="ECO:0007669"/>
    <property type="project" value="UniProtKB-SubCell"/>
</dbReference>
<dbReference type="InterPro" id="IPR036514">
    <property type="entry name" value="SGNH_hydro_sf"/>
</dbReference>
<evidence type="ECO:0000256" key="5">
    <source>
        <dbReference type="ARBA" id="ARBA00022801"/>
    </source>
</evidence>
<keyword evidence="7" id="KW-0443">Lipid metabolism</keyword>
<protein>
    <recommendedName>
        <fullName evidence="11">GDSL esterase/lipase</fullName>
    </recommendedName>
</protein>
<feature type="signal peptide" evidence="8">
    <location>
        <begin position="1"/>
        <end position="22"/>
    </location>
</feature>
<dbReference type="GO" id="GO:0016788">
    <property type="term" value="F:hydrolase activity, acting on ester bonds"/>
    <property type="evidence" value="ECO:0007669"/>
    <property type="project" value="InterPro"/>
</dbReference>
<dbReference type="Proteomes" id="UP000823388">
    <property type="component" value="Chromosome 6N"/>
</dbReference>
<keyword evidence="10" id="KW-1185">Reference proteome</keyword>